<feature type="transmembrane region" description="Helical" evidence="1">
    <location>
        <begin position="7"/>
        <end position="25"/>
    </location>
</feature>
<evidence type="ECO:0000256" key="1">
    <source>
        <dbReference type="SAM" id="Phobius"/>
    </source>
</evidence>
<keyword evidence="1" id="KW-1133">Transmembrane helix</keyword>
<reference evidence="2 3" key="1">
    <citation type="submission" date="2021-01" db="EMBL/GenBank/DDBJ databases">
        <title>Genomic Encyclopedia of Type Strains, Phase IV (KMG-IV): sequencing the most valuable type-strain genomes for metagenomic binning, comparative biology and taxonomic classification.</title>
        <authorList>
            <person name="Goeker M."/>
        </authorList>
    </citation>
    <scope>NUCLEOTIDE SEQUENCE [LARGE SCALE GENOMIC DNA]</scope>
    <source>
        <strain evidence="2 3">DSM 25540</strain>
    </source>
</reference>
<proteinExistence type="predicted"/>
<dbReference type="Proteomes" id="UP000741863">
    <property type="component" value="Unassembled WGS sequence"/>
</dbReference>
<keyword evidence="1" id="KW-0472">Membrane</keyword>
<gene>
    <name evidence="2" type="ORF">JOD17_000164</name>
</gene>
<sequence length="85" mass="9766">MKKVSNILGVLMVIFVIIDLTLFISGSSFSLFFTIPLIFGAFLLVQNIIGKKENTLSRGFIIFNYILISLLFILSIWRIWLDFFA</sequence>
<dbReference type="RefSeq" id="WP_204695267.1">
    <property type="nucleotide sequence ID" value="NZ_JAFBEC010000001.1"/>
</dbReference>
<comment type="caution">
    <text evidence="2">The sequence shown here is derived from an EMBL/GenBank/DDBJ whole genome shotgun (WGS) entry which is preliminary data.</text>
</comment>
<evidence type="ECO:0000313" key="2">
    <source>
        <dbReference type="EMBL" id="MBM7631073.1"/>
    </source>
</evidence>
<dbReference type="EMBL" id="JAFBEC010000001">
    <property type="protein sequence ID" value="MBM7631073.1"/>
    <property type="molecule type" value="Genomic_DNA"/>
</dbReference>
<organism evidence="2 3">
    <name type="scientific">Geomicrobium sediminis</name>
    <dbReference type="NCBI Taxonomy" id="1347788"/>
    <lineage>
        <taxon>Bacteria</taxon>
        <taxon>Bacillati</taxon>
        <taxon>Bacillota</taxon>
        <taxon>Bacilli</taxon>
        <taxon>Bacillales</taxon>
        <taxon>Geomicrobium</taxon>
    </lineage>
</organism>
<keyword evidence="3" id="KW-1185">Reference proteome</keyword>
<feature type="transmembrane region" description="Helical" evidence="1">
    <location>
        <begin position="61"/>
        <end position="80"/>
    </location>
</feature>
<accession>A0ABS2P6P7</accession>
<keyword evidence="1" id="KW-0812">Transmembrane</keyword>
<feature type="transmembrane region" description="Helical" evidence="1">
    <location>
        <begin position="31"/>
        <end position="49"/>
    </location>
</feature>
<name>A0ABS2P6P7_9BACL</name>
<evidence type="ECO:0000313" key="3">
    <source>
        <dbReference type="Proteomes" id="UP000741863"/>
    </source>
</evidence>
<protein>
    <submittedName>
        <fullName evidence="2">Sec-independent protein secretion pathway component TatC</fullName>
    </submittedName>
</protein>